<accession>A0AAV5J6H1</accession>
<reference evidence="1 2" key="1">
    <citation type="journal article" date="2021" name="Commun. Biol.">
        <title>The genome of Shorea leprosula (Dipterocarpaceae) highlights the ecological relevance of drought in aseasonal tropical rainforests.</title>
        <authorList>
            <person name="Ng K.K.S."/>
            <person name="Kobayashi M.J."/>
            <person name="Fawcett J.A."/>
            <person name="Hatakeyama M."/>
            <person name="Paape T."/>
            <person name="Ng C.H."/>
            <person name="Ang C.C."/>
            <person name="Tnah L.H."/>
            <person name="Lee C.T."/>
            <person name="Nishiyama T."/>
            <person name="Sese J."/>
            <person name="O'Brien M.J."/>
            <person name="Copetti D."/>
            <person name="Mohd Noor M.I."/>
            <person name="Ong R.C."/>
            <person name="Putra M."/>
            <person name="Sireger I.Z."/>
            <person name="Indrioko S."/>
            <person name="Kosugi Y."/>
            <person name="Izuno A."/>
            <person name="Isagi Y."/>
            <person name="Lee S.L."/>
            <person name="Shimizu K.K."/>
        </authorList>
    </citation>
    <scope>NUCLEOTIDE SEQUENCE [LARGE SCALE GENOMIC DNA]</scope>
    <source>
        <strain evidence="1">214</strain>
    </source>
</reference>
<organism evidence="1 2">
    <name type="scientific">Rubroshorea leprosula</name>
    <dbReference type="NCBI Taxonomy" id="152421"/>
    <lineage>
        <taxon>Eukaryota</taxon>
        <taxon>Viridiplantae</taxon>
        <taxon>Streptophyta</taxon>
        <taxon>Embryophyta</taxon>
        <taxon>Tracheophyta</taxon>
        <taxon>Spermatophyta</taxon>
        <taxon>Magnoliopsida</taxon>
        <taxon>eudicotyledons</taxon>
        <taxon>Gunneridae</taxon>
        <taxon>Pentapetalae</taxon>
        <taxon>rosids</taxon>
        <taxon>malvids</taxon>
        <taxon>Malvales</taxon>
        <taxon>Dipterocarpaceae</taxon>
        <taxon>Rubroshorea</taxon>
    </lineage>
</organism>
<dbReference type="Proteomes" id="UP001054252">
    <property type="component" value="Unassembled WGS sequence"/>
</dbReference>
<dbReference type="EMBL" id="BPVZ01000028">
    <property type="protein sequence ID" value="GKV08101.1"/>
    <property type="molecule type" value="Genomic_DNA"/>
</dbReference>
<proteinExistence type="predicted"/>
<evidence type="ECO:0000313" key="2">
    <source>
        <dbReference type="Proteomes" id="UP001054252"/>
    </source>
</evidence>
<evidence type="ECO:0000313" key="1">
    <source>
        <dbReference type="EMBL" id="GKV08101.1"/>
    </source>
</evidence>
<comment type="caution">
    <text evidence="1">The sequence shown here is derived from an EMBL/GenBank/DDBJ whole genome shotgun (WGS) entry which is preliminary data.</text>
</comment>
<gene>
    <name evidence="1" type="ORF">SLEP1_g19782</name>
</gene>
<keyword evidence="2" id="KW-1185">Reference proteome</keyword>
<name>A0AAV5J6H1_9ROSI</name>
<sequence length="81" mass="9338">MAIDNTAIARFCFGNRRRPSDSEQHRRQGQELTEFRPCVRDRSCGWSRGSCVARFLGRFYFQPMKENPLLGPSSSSVLQHC</sequence>
<dbReference type="AlphaFoldDB" id="A0AAV5J6H1"/>
<protein>
    <submittedName>
        <fullName evidence="1">Uncharacterized protein</fullName>
    </submittedName>
</protein>